<sequence>MAQQVSSVPNSSVPRVHISAFNRSHPNLWFAQIEHTFRLNNIVTDADQFHVVATHLEDETLLAVEDLLLHLPNDNKYKALKSRLLEKFGDSNQSKLQRLLKGDEFVGMRPSGMLAQMRRLAPDQDDFIRLLFLQRLPPTIRPWLSVATDNLSRIASMADKMLESIATPKVHSIDNAQHDEVQAIHKTNPLSQLSAAIESMKNKIAFLEKKSQS</sequence>
<evidence type="ECO:0000313" key="2">
    <source>
        <dbReference type="EMBL" id="JAI18286.1"/>
    </source>
</evidence>
<protein>
    <recommendedName>
        <fullName evidence="1">DUF7041 domain-containing protein</fullName>
    </recommendedName>
</protein>
<reference evidence="2" key="1">
    <citation type="submission" date="2015-06" db="EMBL/GenBank/DDBJ databases">
        <authorList>
            <person name="Hoefler B.C."/>
            <person name="Straight P.D."/>
        </authorList>
    </citation>
    <scope>NUCLEOTIDE SEQUENCE</scope>
</reference>
<dbReference type="PANTHER" id="PTHR33327:SF3">
    <property type="entry name" value="RNA-DIRECTED DNA POLYMERASE"/>
    <property type="match status" value="1"/>
</dbReference>
<proteinExistence type="predicted"/>
<name>A0A0K8TVK3_BACLA</name>
<dbReference type="Pfam" id="PF23055">
    <property type="entry name" value="DUF7041"/>
    <property type="match status" value="1"/>
</dbReference>
<organism evidence="2">
    <name type="scientific">Bactrocera latifrons</name>
    <name type="common">Malaysian fruit fly</name>
    <name type="synonym">Chaetodacus latifrons</name>
    <dbReference type="NCBI Taxonomy" id="174628"/>
    <lineage>
        <taxon>Eukaryota</taxon>
        <taxon>Metazoa</taxon>
        <taxon>Ecdysozoa</taxon>
        <taxon>Arthropoda</taxon>
        <taxon>Hexapoda</taxon>
        <taxon>Insecta</taxon>
        <taxon>Pterygota</taxon>
        <taxon>Neoptera</taxon>
        <taxon>Endopterygota</taxon>
        <taxon>Diptera</taxon>
        <taxon>Brachycera</taxon>
        <taxon>Muscomorpha</taxon>
        <taxon>Tephritoidea</taxon>
        <taxon>Tephritidae</taxon>
        <taxon>Bactrocera</taxon>
        <taxon>Bactrocera</taxon>
    </lineage>
</organism>
<dbReference type="OrthoDB" id="8122554at2759"/>
<dbReference type="PANTHER" id="PTHR33327">
    <property type="entry name" value="ENDONUCLEASE"/>
    <property type="match status" value="1"/>
</dbReference>
<feature type="domain" description="DUF7041" evidence="1">
    <location>
        <begin position="19"/>
        <end position="101"/>
    </location>
</feature>
<dbReference type="AlphaFoldDB" id="A0A0K8TVK3"/>
<accession>A0A0K8TVK3</accession>
<gene>
    <name evidence="2" type="ORF">c1_g1_i1</name>
</gene>
<evidence type="ECO:0000259" key="1">
    <source>
        <dbReference type="Pfam" id="PF23055"/>
    </source>
</evidence>
<dbReference type="InterPro" id="IPR055469">
    <property type="entry name" value="DUF7041"/>
</dbReference>
<dbReference type="EMBL" id="GDHF01034028">
    <property type="protein sequence ID" value="JAI18286.1"/>
    <property type="molecule type" value="Transcribed_RNA"/>
</dbReference>